<organism evidence="7 8">
    <name type="scientific">Lactobacillus bombicola</name>
    <dbReference type="NCBI Taxonomy" id="1505723"/>
    <lineage>
        <taxon>Bacteria</taxon>
        <taxon>Bacillati</taxon>
        <taxon>Bacillota</taxon>
        <taxon>Bacilli</taxon>
        <taxon>Lactobacillales</taxon>
        <taxon>Lactobacillaceae</taxon>
        <taxon>Lactobacillus</taxon>
    </lineage>
</organism>
<dbReference type="GO" id="GO:0005886">
    <property type="term" value="C:plasma membrane"/>
    <property type="evidence" value="ECO:0007669"/>
    <property type="project" value="UniProtKB-SubCell"/>
</dbReference>
<evidence type="ECO:0000256" key="3">
    <source>
        <dbReference type="ARBA" id="ARBA00022475"/>
    </source>
</evidence>
<reference evidence="8" key="1">
    <citation type="submission" date="2016-10" db="EMBL/GenBank/DDBJ databases">
        <authorList>
            <person name="Varghese N."/>
            <person name="Submissions S."/>
        </authorList>
    </citation>
    <scope>NUCLEOTIDE SEQUENCE [LARGE SCALE GENOMIC DNA]</scope>
    <source>
        <strain evidence="8">R-53102</strain>
    </source>
</reference>
<evidence type="ECO:0000256" key="1">
    <source>
        <dbReference type="ARBA" id="ARBA00004202"/>
    </source>
</evidence>
<evidence type="ECO:0000313" key="8">
    <source>
        <dbReference type="Proteomes" id="UP000199599"/>
    </source>
</evidence>
<keyword evidence="4 7" id="KW-0808">Transferase</keyword>
<evidence type="ECO:0000256" key="4">
    <source>
        <dbReference type="ARBA" id="ARBA00022679"/>
    </source>
</evidence>
<dbReference type="AlphaFoldDB" id="A0A1I1SY63"/>
<gene>
    <name evidence="7" type="ORF">SAMN04487792_1201</name>
</gene>
<evidence type="ECO:0000256" key="6">
    <source>
        <dbReference type="ARBA" id="ARBA00023136"/>
    </source>
</evidence>
<dbReference type="InterPro" id="IPR051612">
    <property type="entry name" value="Teichoic_Acid_Biosynth"/>
</dbReference>
<dbReference type="EMBL" id="FOMN01000006">
    <property type="protein sequence ID" value="SFD51395.1"/>
    <property type="molecule type" value="Genomic_DNA"/>
</dbReference>
<dbReference type="GO" id="GO:0019350">
    <property type="term" value="P:teichoic acid biosynthetic process"/>
    <property type="evidence" value="ECO:0007669"/>
    <property type="project" value="UniProtKB-KW"/>
</dbReference>
<comment type="similarity">
    <text evidence="2">Belongs to the CDP-glycerol glycerophosphotransferase family.</text>
</comment>
<evidence type="ECO:0000256" key="2">
    <source>
        <dbReference type="ARBA" id="ARBA00010488"/>
    </source>
</evidence>
<dbReference type="Gene3D" id="3.40.50.12580">
    <property type="match status" value="1"/>
</dbReference>
<accession>A0A1I1SY63</accession>
<dbReference type="InterPro" id="IPR043149">
    <property type="entry name" value="TagF_N"/>
</dbReference>
<dbReference type="GO" id="GO:0047355">
    <property type="term" value="F:CDP-glycerol glycerophosphotransferase activity"/>
    <property type="evidence" value="ECO:0007669"/>
    <property type="project" value="InterPro"/>
</dbReference>
<dbReference type="RefSeq" id="WP_090093453.1">
    <property type="nucleotide sequence ID" value="NZ_CBCRVU010000001.1"/>
</dbReference>
<dbReference type="PANTHER" id="PTHR37316:SF3">
    <property type="entry name" value="TEICHOIC ACID GLYCEROL-PHOSPHATE TRANSFERASE"/>
    <property type="match status" value="1"/>
</dbReference>
<dbReference type="Proteomes" id="UP000199599">
    <property type="component" value="Unassembled WGS sequence"/>
</dbReference>
<dbReference type="PANTHER" id="PTHR37316">
    <property type="entry name" value="TEICHOIC ACID GLYCEROL-PHOSPHATE PRIMASE"/>
    <property type="match status" value="1"/>
</dbReference>
<dbReference type="STRING" id="1505723.SAMN04487792_1201"/>
<name>A0A1I1SY63_9LACO</name>
<keyword evidence="5" id="KW-0777">Teichoic acid biosynthesis</keyword>
<proteinExistence type="inferred from homology"/>
<dbReference type="Pfam" id="PF04464">
    <property type="entry name" value="Glyphos_transf"/>
    <property type="match status" value="1"/>
</dbReference>
<keyword evidence="6" id="KW-0472">Membrane</keyword>
<dbReference type="InterPro" id="IPR007554">
    <property type="entry name" value="Glycerophosphate_synth"/>
</dbReference>
<evidence type="ECO:0000256" key="5">
    <source>
        <dbReference type="ARBA" id="ARBA00022944"/>
    </source>
</evidence>
<evidence type="ECO:0000313" key="7">
    <source>
        <dbReference type="EMBL" id="SFD51395.1"/>
    </source>
</evidence>
<dbReference type="InterPro" id="IPR043148">
    <property type="entry name" value="TagF_C"/>
</dbReference>
<protein>
    <submittedName>
        <fullName evidence="7">CDP-glycerol glycerophosphotransferase, TagB/SpsB family</fullName>
    </submittedName>
</protein>
<dbReference type="Gene3D" id="3.40.50.11820">
    <property type="match status" value="1"/>
</dbReference>
<sequence length="380" mass="44210">MKNFLFRLYLSLMKFGARFTKIQDNKIVILNGAGRSGSNGYLFGKYMKEAHSEYKVTLVEPWPSSHLSFAIWREIGAAKYVVTTHQPFKIHKKQINIQFWHGIPLKRMGIMANNTNRKTDLRNQYLWQKNADIVTSSSDLYESLMSACCAIENDKYQKVGFPRLDALKSPTISQSQLLHDLFKIVDDQAQIGIYLPTFRYEMEDSQVLAQIKAGNFLTLPDFDVEQLNCALKKQHQYLVVKLHPYEMSFFEHLTSQFSNIAFLNNDYLFEHDYDLYELLGATNFLITDFSSIYFDYLNLDQPIIFLTNYLTKYENTRGLLLSPYEQVVPGICVKSQQELLVALTNSDEYQSKRQYWLDLTNQVQGHSCCDDIFTLMSTNY</sequence>
<comment type="subcellular location">
    <subcellularLocation>
        <location evidence="1">Cell membrane</location>
        <topology evidence="1">Peripheral membrane protein</topology>
    </subcellularLocation>
</comment>
<keyword evidence="3" id="KW-1003">Cell membrane</keyword>